<evidence type="ECO:0000256" key="1">
    <source>
        <dbReference type="SAM" id="Phobius"/>
    </source>
</evidence>
<dbReference type="EMBL" id="QFOI01000104">
    <property type="protein sequence ID" value="PZP49599.1"/>
    <property type="molecule type" value="Genomic_DNA"/>
</dbReference>
<sequence length="162" mass="19034">MAEEKKYHLPESEDVDRSYLGAMFTCRCPRCRQSHLFEDRNPYHLRKTMKMYKECPTCGQPTEIEVGFYTGAAYVSYALTVALAVAVFVAWYVLIGFEMSNLNDYRIFWCLLTTVAAIVLVTPYVMRLSRSIWLSFFVKYDKDWRINKLTNFERINSIGMEK</sequence>
<keyword evidence="1" id="KW-0812">Transmembrane</keyword>
<organism evidence="2 3">
    <name type="scientific">Pseudopedobacter saltans</name>
    <dbReference type="NCBI Taxonomy" id="151895"/>
    <lineage>
        <taxon>Bacteria</taxon>
        <taxon>Pseudomonadati</taxon>
        <taxon>Bacteroidota</taxon>
        <taxon>Sphingobacteriia</taxon>
        <taxon>Sphingobacteriales</taxon>
        <taxon>Sphingobacteriaceae</taxon>
        <taxon>Pseudopedobacter</taxon>
    </lineage>
</organism>
<dbReference type="AlphaFoldDB" id="A0A2W5H706"/>
<accession>A0A2W5H706</accession>
<feature type="transmembrane region" description="Helical" evidence="1">
    <location>
        <begin position="74"/>
        <end position="95"/>
    </location>
</feature>
<comment type="caution">
    <text evidence="2">The sequence shown here is derived from an EMBL/GenBank/DDBJ whole genome shotgun (WGS) entry which is preliminary data.</text>
</comment>
<protein>
    <submittedName>
        <fullName evidence="2">DUF983 domain-containing protein</fullName>
    </submittedName>
</protein>
<dbReference type="Proteomes" id="UP000249645">
    <property type="component" value="Unassembled WGS sequence"/>
</dbReference>
<name>A0A2W5H706_9SPHI</name>
<feature type="transmembrane region" description="Helical" evidence="1">
    <location>
        <begin position="107"/>
        <end position="126"/>
    </location>
</feature>
<gene>
    <name evidence="2" type="ORF">DI598_07445</name>
</gene>
<evidence type="ECO:0000313" key="3">
    <source>
        <dbReference type="Proteomes" id="UP000249645"/>
    </source>
</evidence>
<keyword evidence="1" id="KW-0472">Membrane</keyword>
<keyword evidence="1" id="KW-1133">Transmembrane helix</keyword>
<proteinExistence type="predicted"/>
<reference evidence="2 3" key="1">
    <citation type="submission" date="2017-11" db="EMBL/GenBank/DDBJ databases">
        <title>Infants hospitalized years apart are colonized by the same room-sourced microbial strains.</title>
        <authorList>
            <person name="Brooks B."/>
            <person name="Olm M.R."/>
            <person name="Firek B.A."/>
            <person name="Baker R."/>
            <person name="Thomas B.C."/>
            <person name="Morowitz M.J."/>
            <person name="Banfield J.F."/>
        </authorList>
    </citation>
    <scope>NUCLEOTIDE SEQUENCE [LARGE SCALE GENOMIC DNA]</scope>
    <source>
        <strain evidence="2">S2_009_000_R2_76</strain>
    </source>
</reference>
<evidence type="ECO:0000313" key="2">
    <source>
        <dbReference type="EMBL" id="PZP49599.1"/>
    </source>
</evidence>